<evidence type="ECO:0000313" key="1">
    <source>
        <dbReference type="EMBL" id="CAG8759755.1"/>
    </source>
</evidence>
<feature type="non-terminal residue" evidence="1">
    <location>
        <position position="53"/>
    </location>
</feature>
<feature type="non-terminal residue" evidence="1">
    <location>
        <position position="1"/>
    </location>
</feature>
<dbReference type="AlphaFoldDB" id="A0A9N9J0W8"/>
<accession>A0A9N9J0W8</accession>
<reference evidence="1" key="1">
    <citation type="submission" date="2021-06" db="EMBL/GenBank/DDBJ databases">
        <authorList>
            <person name="Kallberg Y."/>
            <person name="Tangrot J."/>
            <person name="Rosling A."/>
        </authorList>
    </citation>
    <scope>NUCLEOTIDE SEQUENCE</scope>
    <source>
        <strain evidence="1">UK204</strain>
    </source>
</reference>
<dbReference type="Proteomes" id="UP000789570">
    <property type="component" value="Unassembled WGS sequence"/>
</dbReference>
<dbReference type="EMBL" id="CAJVPQ010022027">
    <property type="protein sequence ID" value="CAG8759755.1"/>
    <property type="molecule type" value="Genomic_DNA"/>
</dbReference>
<keyword evidence="2" id="KW-1185">Reference proteome</keyword>
<proteinExistence type="predicted"/>
<name>A0A9N9J0W8_9GLOM</name>
<dbReference type="Gene3D" id="3.30.30.30">
    <property type="match status" value="1"/>
</dbReference>
<gene>
    <name evidence="1" type="ORF">FCALED_LOCUS16854</name>
</gene>
<comment type="caution">
    <text evidence="1">The sequence shown here is derived from an EMBL/GenBank/DDBJ whole genome shotgun (WGS) entry which is preliminary data.</text>
</comment>
<organism evidence="1 2">
    <name type="scientific">Funneliformis caledonium</name>
    <dbReference type="NCBI Taxonomy" id="1117310"/>
    <lineage>
        <taxon>Eukaryota</taxon>
        <taxon>Fungi</taxon>
        <taxon>Fungi incertae sedis</taxon>
        <taxon>Mucoromycota</taxon>
        <taxon>Glomeromycotina</taxon>
        <taxon>Glomeromycetes</taxon>
        <taxon>Glomerales</taxon>
        <taxon>Glomeraceae</taxon>
        <taxon>Funneliformis</taxon>
    </lineage>
</organism>
<evidence type="ECO:0000313" key="2">
    <source>
        <dbReference type="Proteomes" id="UP000789570"/>
    </source>
</evidence>
<sequence length="53" mass="6168">GIDLGSTYSSLEFRKTIELKLLLMTRVIVRRLLNVKRLIGRNFSDEVIQSDIF</sequence>
<protein>
    <submittedName>
        <fullName evidence="1">11913_t:CDS:1</fullName>
    </submittedName>
</protein>